<dbReference type="PROSITE" id="PS50089">
    <property type="entry name" value="ZF_RING_2"/>
    <property type="match status" value="1"/>
</dbReference>
<gene>
    <name evidence="12" type="ORF">KQP761_LOCUS13682</name>
</gene>
<keyword evidence="1" id="KW-0479">Metal-binding</keyword>
<evidence type="ECO:0000259" key="10">
    <source>
        <dbReference type="PROSITE" id="PS50089"/>
    </source>
</evidence>
<feature type="compositionally biased region" description="Polar residues" evidence="9">
    <location>
        <begin position="527"/>
        <end position="544"/>
    </location>
</feature>
<keyword evidence="3" id="KW-0677">Repeat</keyword>
<dbReference type="InterPro" id="IPR013083">
    <property type="entry name" value="Znf_RING/FYVE/PHD"/>
</dbReference>
<dbReference type="Pfam" id="PF00643">
    <property type="entry name" value="zf-B_box"/>
    <property type="match status" value="1"/>
</dbReference>
<proteinExistence type="predicted"/>
<evidence type="ECO:0000313" key="12">
    <source>
        <dbReference type="EMBL" id="CAF1483181.1"/>
    </source>
</evidence>
<dbReference type="PANTHER" id="PTHR46580:SF4">
    <property type="entry name" value="ATP_GTP-BINDING PROTEIN"/>
    <property type="match status" value="1"/>
</dbReference>
<keyword evidence="6" id="KW-0325">Glycoprotein</keyword>
<dbReference type="CDD" id="cd19756">
    <property type="entry name" value="Bbox2"/>
    <property type="match status" value="1"/>
</dbReference>
<comment type="caution">
    <text evidence="12">The sequence shown here is derived from an EMBL/GenBank/DDBJ whole genome shotgun (WGS) entry which is preliminary data.</text>
</comment>
<dbReference type="EMBL" id="CAJNOW010006398">
    <property type="protein sequence ID" value="CAF1483181.1"/>
    <property type="molecule type" value="Genomic_DNA"/>
</dbReference>
<dbReference type="PROSITE" id="PS50119">
    <property type="entry name" value="ZF_BBOX"/>
    <property type="match status" value="1"/>
</dbReference>
<evidence type="ECO:0000256" key="4">
    <source>
        <dbReference type="ARBA" id="ARBA00022771"/>
    </source>
</evidence>
<dbReference type="InterPro" id="IPR013519">
    <property type="entry name" value="Int_alpha_beta-p"/>
</dbReference>
<feature type="region of interest" description="Disordered" evidence="9">
    <location>
        <begin position="527"/>
        <end position="546"/>
    </location>
</feature>
<evidence type="ECO:0000256" key="6">
    <source>
        <dbReference type="ARBA" id="ARBA00023180"/>
    </source>
</evidence>
<dbReference type="Gene3D" id="3.30.40.10">
    <property type="entry name" value="Zinc/RING finger domain, C3HC4 (zinc finger)"/>
    <property type="match status" value="1"/>
</dbReference>
<evidence type="ECO:0000256" key="2">
    <source>
        <dbReference type="ARBA" id="ARBA00022729"/>
    </source>
</evidence>
<dbReference type="Proteomes" id="UP000663834">
    <property type="component" value="Unassembled WGS sequence"/>
</dbReference>
<dbReference type="InterPro" id="IPR028994">
    <property type="entry name" value="Integrin_alpha_N"/>
</dbReference>
<dbReference type="Gene3D" id="2.40.128.340">
    <property type="match status" value="1"/>
</dbReference>
<feature type="domain" description="B box-type" evidence="11">
    <location>
        <begin position="82"/>
        <end position="127"/>
    </location>
</feature>
<reference evidence="12" key="1">
    <citation type="submission" date="2021-02" db="EMBL/GenBank/DDBJ databases">
        <authorList>
            <person name="Nowell W R."/>
        </authorList>
    </citation>
    <scope>NUCLEOTIDE SEQUENCE</scope>
</reference>
<name>A0A815RYZ4_9BILA</name>
<dbReference type="Gene3D" id="3.30.160.60">
    <property type="entry name" value="Classic Zinc Finger"/>
    <property type="match status" value="1"/>
</dbReference>
<feature type="coiled-coil region" evidence="8">
    <location>
        <begin position="427"/>
        <end position="499"/>
    </location>
</feature>
<organism evidence="12 13">
    <name type="scientific">Rotaria magnacalcarata</name>
    <dbReference type="NCBI Taxonomy" id="392030"/>
    <lineage>
        <taxon>Eukaryota</taxon>
        <taxon>Metazoa</taxon>
        <taxon>Spiralia</taxon>
        <taxon>Gnathifera</taxon>
        <taxon>Rotifera</taxon>
        <taxon>Eurotatoria</taxon>
        <taxon>Bdelloidea</taxon>
        <taxon>Philodinida</taxon>
        <taxon>Philodinidae</taxon>
        <taxon>Rotaria</taxon>
    </lineage>
</organism>
<accession>A0A815RYZ4</accession>
<evidence type="ECO:0000313" key="13">
    <source>
        <dbReference type="Proteomes" id="UP000663834"/>
    </source>
</evidence>
<evidence type="ECO:0000256" key="8">
    <source>
        <dbReference type="SAM" id="Coils"/>
    </source>
</evidence>
<dbReference type="OrthoDB" id="10022113at2759"/>
<protein>
    <submittedName>
        <fullName evidence="12">Uncharacterized protein</fullName>
    </submittedName>
</protein>
<keyword evidence="2" id="KW-0732">Signal</keyword>
<keyword evidence="5" id="KW-0862">Zinc</keyword>
<dbReference type="Gene3D" id="2.60.210.10">
    <property type="entry name" value="Apoptosis, Tumor Necrosis Factor Receptor Associated Protein 2, Chain A"/>
    <property type="match status" value="1"/>
</dbReference>
<evidence type="ECO:0000256" key="7">
    <source>
        <dbReference type="PROSITE-ProRule" id="PRU00024"/>
    </source>
</evidence>
<dbReference type="SMART" id="SM00191">
    <property type="entry name" value="Int_alpha"/>
    <property type="match status" value="6"/>
</dbReference>
<evidence type="ECO:0000259" key="11">
    <source>
        <dbReference type="PROSITE" id="PS50119"/>
    </source>
</evidence>
<dbReference type="InterPro" id="IPR000315">
    <property type="entry name" value="Znf_B-box"/>
</dbReference>
<dbReference type="InterPro" id="IPR008974">
    <property type="entry name" value="TRAF-like"/>
</dbReference>
<dbReference type="SUPFAM" id="SSF57850">
    <property type="entry name" value="RING/U-box"/>
    <property type="match status" value="1"/>
</dbReference>
<keyword evidence="4 7" id="KW-0863">Zinc-finger</keyword>
<evidence type="ECO:0000256" key="1">
    <source>
        <dbReference type="ARBA" id="ARBA00022723"/>
    </source>
</evidence>
<dbReference type="SUPFAM" id="SSF69318">
    <property type="entry name" value="Integrin alpha N-terminal domain"/>
    <property type="match status" value="2"/>
</dbReference>
<keyword evidence="8" id="KW-0175">Coiled coil</keyword>
<dbReference type="GO" id="GO:0008270">
    <property type="term" value="F:zinc ion binding"/>
    <property type="evidence" value="ECO:0007669"/>
    <property type="project" value="UniProtKB-KW"/>
</dbReference>
<dbReference type="Gene3D" id="2.130.10.130">
    <property type="entry name" value="Integrin alpha, N-terminal"/>
    <property type="match status" value="1"/>
</dbReference>
<dbReference type="Gene3D" id="2.30.30.100">
    <property type="match status" value="8"/>
</dbReference>
<evidence type="ECO:0000256" key="9">
    <source>
        <dbReference type="SAM" id="MobiDB-lite"/>
    </source>
</evidence>
<dbReference type="Pfam" id="PF13517">
    <property type="entry name" value="FG-GAP_3"/>
    <property type="match status" value="7"/>
</dbReference>
<dbReference type="PANTHER" id="PTHR46580">
    <property type="entry name" value="SENSOR KINASE-RELATED"/>
    <property type="match status" value="1"/>
</dbReference>
<evidence type="ECO:0000256" key="5">
    <source>
        <dbReference type="ARBA" id="ARBA00022833"/>
    </source>
</evidence>
<dbReference type="SUPFAM" id="SSF57845">
    <property type="entry name" value="B-box zinc-binding domain"/>
    <property type="match status" value="1"/>
</dbReference>
<dbReference type="InterPro" id="IPR013517">
    <property type="entry name" value="FG-GAP"/>
</dbReference>
<feature type="domain" description="RING-type" evidence="10">
    <location>
        <begin position="12"/>
        <end position="54"/>
    </location>
</feature>
<sequence length="1354" mass="150205">MASDNYDQTFECMVCLESPTESLMCRFCSKFICVSCVNRIFENSENDKKCPHCRVPVHRDDFTRVCWLQDHLKWVDDQMKLATTNKCPEHERVEISIFCLTCSVPICAHCLLSIFHGKHVQHDCCSLEDANNRIVSEVQSHIDRARQALDKGQNDLRKTQKSIDGIHQRKAQLLAKLSDMVTAIQVKIDEEIDEQLQKFEDKRKIFIGQINQHNEMITIAENEIKSKSKSELIDVKKELLSKFTALPSFSICNDSIITENILANFLVLPWQTAEFVFYNFTKRNSSSGKSVLQKYNLDYDQTWSLIIYPNNFNYKHQHVLSIFLKLDSGIPQPIEYTFIIELLHSSGDASRKYSMERTHSFQPGLRSGWESFYQVNCLKSDGFIWQNEDQIKFRFKIRTATILEQIKLLESHAHQMKDNARDADDVAARLQGEKKKIELKVTEQRKQIEQMKRKESELKESLANKKKDNEFIADERSQLKALKRDNECLTKKLNNFVEAKKRHHPEDLRNGNICSISAENLFTESQPHIDSQQHENSTQNQSNGMKIVNGPNKVKKMSMAPTPLEYSCWSRHPTAIAVGAFTLFTSIAMITAVLVVNLTVAKVKATVPNPIEYNYEPRSVAVGDFNNDSWLDMVVANQNTDNITIFLGYSNGIFESHMKYSTDLYSAPFMVAVGDFNSNHQLDIAVANFGTNCIGIFLGYGNGSFASQMHISTGVSHPVWIHIADLNSDTFLDIVTANYGTHSISALFGYGNARFSQWKSYSTGYDSLPFSVVAGDVNNDNLLDLVVANYGTNNVAIFLANGFGTFSDYKTFPTGINSHPYSVTVGHFNNDVFLDIAIANYGTNNVGVLLGKGNGTFTSQTNYSLDDASPYSIGVGDFNKDNRLDLIVTNKGTNNIALLLGHGDGTFSNPQMNETGSSSSISVAVADFNHDHLLDISIISNGTNNISILFGYDEGFQPQTMFFTGFGSISVTVGDFNEDSRLNIVVTNQYANSVSVLPGLINGFFENQTTYPTGSQPNSIAVGDFNKDTHLDIVVTNGESNNVRVLLGFGNSSFKNQTNYPTGHAPSSIAVGDFNNDTYLDIVVTNSNDNNTSILLGNGNGAFTSQVKYSTDYYPQSAAVGDFNNDMLLDIVVTNFGDNSVGVFLGYGNDSFKYQINYSTSSRPWSIAIGDFNKDTQLDIVVTNPYDKNVAILLGDGMGSFKKQTTYSTGADPTSVAVGDFNNDTLLDIVVANSNDNSVSILLHYARGSFDNEMSYASGSNSNPCSIAMGDFNKDNHTHFVVASYGTKTVDILLGNGDGTFAFQISYGNGLSLAAFVVAAGDFNSDGQSEIVVAYNDSDNAMIQTAYDTGIFCK</sequence>
<evidence type="ECO:0000256" key="3">
    <source>
        <dbReference type="ARBA" id="ARBA00022737"/>
    </source>
</evidence>
<dbReference type="InterPro" id="IPR001841">
    <property type="entry name" value="Znf_RING"/>
</dbReference>
<dbReference type="SUPFAM" id="SSF49599">
    <property type="entry name" value="TRAF domain-like"/>
    <property type="match status" value="1"/>
</dbReference>